<keyword evidence="1" id="KW-1133">Transmembrane helix</keyword>
<name>A0A8S1RDV0_9CILI</name>
<protein>
    <recommendedName>
        <fullName evidence="4">Transmembrane protein</fullName>
    </recommendedName>
</protein>
<dbReference type="EMBL" id="CAJJDN010000159">
    <property type="protein sequence ID" value="CAD8125452.1"/>
    <property type="molecule type" value="Genomic_DNA"/>
</dbReference>
<keyword evidence="3" id="KW-1185">Reference proteome</keyword>
<evidence type="ECO:0000313" key="2">
    <source>
        <dbReference type="EMBL" id="CAD8125452.1"/>
    </source>
</evidence>
<accession>A0A8S1RDV0</accession>
<keyword evidence="1" id="KW-0472">Membrane</keyword>
<evidence type="ECO:0000256" key="1">
    <source>
        <dbReference type="SAM" id="Phobius"/>
    </source>
</evidence>
<evidence type="ECO:0008006" key="4">
    <source>
        <dbReference type="Google" id="ProtNLM"/>
    </source>
</evidence>
<keyword evidence="1" id="KW-0812">Transmembrane</keyword>
<organism evidence="2 3">
    <name type="scientific">Paramecium sonneborni</name>
    <dbReference type="NCBI Taxonomy" id="65129"/>
    <lineage>
        <taxon>Eukaryota</taxon>
        <taxon>Sar</taxon>
        <taxon>Alveolata</taxon>
        <taxon>Ciliophora</taxon>
        <taxon>Intramacronucleata</taxon>
        <taxon>Oligohymenophorea</taxon>
        <taxon>Peniculida</taxon>
        <taxon>Parameciidae</taxon>
        <taxon>Paramecium</taxon>
    </lineage>
</organism>
<gene>
    <name evidence="2" type="ORF">PSON_ATCC_30995.1.T1590051</name>
</gene>
<proteinExistence type="predicted"/>
<feature type="transmembrane region" description="Helical" evidence="1">
    <location>
        <begin position="119"/>
        <end position="139"/>
    </location>
</feature>
<comment type="caution">
    <text evidence="2">The sequence shown here is derived from an EMBL/GenBank/DDBJ whole genome shotgun (WGS) entry which is preliminary data.</text>
</comment>
<evidence type="ECO:0000313" key="3">
    <source>
        <dbReference type="Proteomes" id="UP000692954"/>
    </source>
</evidence>
<reference evidence="2" key="1">
    <citation type="submission" date="2021-01" db="EMBL/GenBank/DDBJ databases">
        <authorList>
            <consortium name="Genoscope - CEA"/>
            <person name="William W."/>
        </authorList>
    </citation>
    <scope>NUCLEOTIDE SEQUENCE</scope>
</reference>
<dbReference type="AlphaFoldDB" id="A0A8S1RDV0"/>
<sequence length="238" mass="29090">MQAINFQRIEEEEVKSNWLTSKSIKVYISKKRYLNEKEKRQQKKYQEKENDSKFFIIHSRMKSNNYNGIDTKNFTRVQNKLLHKVLEISNNNYKKECKQIIQKLRCLSQQLRLQQIKLLNHKIQIVMILICFVLSIMLLNRKVQHSETFYQYASLSRFYSYTQCIQYQQYCLNQSFLSRMKLIQIFQMIKASIHQVIVPSQYLKTYYSSFYFQKACPYQQNYLFFYFNFNVSFFLLNQ</sequence>
<dbReference type="Proteomes" id="UP000692954">
    <property type="component" value="Unassembled WGS sequence"/>
</dbReference>